<dbReference type="RefSeq" id="WP_123668274.1">
    <property type="nucleotide sequence ID" value="NZ_RJKE01000001.1"/>
</dbReference>
<keyword evidence="7 8" id="KW-0472">Membrane</keyword>
<protein>
    <submittedName>
        <fullName evidence="10">Putative spermidine/putrescine transport system permease protein</fullName>
    </submittedName>
</protein>
<evidence type="ECO:0000256" key="6">
    <source>
        <dbReference type="ARBA" id="ARBA00022989"/>
    </source>
</evidence>
<dbReference type="PROSITE" id="PS50928">
    <property type="entry name" value="ABC_TM1"/>
    <property type="match status" value="1"/>
</dbReference>
<reference evidence="10 11" key="1">
    <citation type="submission" date="2018-11" db="EMBL/GenBank/DDBJ databases">
        <title>Sequencing the genomes of 1000 actinobacteria strains.</title>
        <authorList>
            <person name="Klenk H.-P."/>
        </authorList>
    </citation>
    <scope>NUCLEOTIDE SEQUENCE [LARGE SCALE GENOMIC DNA]</scope>
    <source>
        <strain evidence="10 11">DSM 44254</strain>
    </source>
</reference>
<dbReference type="GO" id="GO:0055085">
    <property type="term" value="P:transmembrane transport"/>
    <property type="evidence" value="ECO:0007669"/>
    <property type="project" value="InterPro"/>
</dbReference>
<name>A0A3N1D6N2_9ACTN</name>
<evidence type="ECO:0000256" key="2">
    <source>
        <dbReference type="ARBA" id="ARBA00022448"/>
    </source>
</evidence>
<comment type="caution">
    <text evidence="10">The sequence shown here is derived from an EMBL/GenBank/DDBJ whole genome shotgun (WGS) entry which is preliminary data.</text>
</comment>
<accession>A0A3N1D6N2</accession>
<feature type="transmembrane region" description="Helical" evidence="8">
    <location>
        <begin position="12"/>
        <end position="37"/>
    </location>
</feature>
<sequence length="270" mass="28396">MGSRMALGAYRVPVVAFAALLGLFLIAPFAVLLATSWTDGEFLTFPPQGFSLRWYTGLFGDTEWMGAFWTSIGVAGLATAVATVLAVAAALGLTRLTGAGRIFRSLFVLPMAMPVIAYALGLYDTVNRVPVLDDSLVPLILGLVCLAFPMVFILVSGAISGLDPALRPAAATLGARWPTIVWKVELPLLRGAIAAGALFGFNLAFDEVVLSIFLIPPGTATTLPLQMMNASSEAISPELTAASTLVTLLSLLLLGGANLISRRRGETRKS</sequence>
<dbReference type="Gene3D" id="1.10.3720.10">
    <property type="entry name" value="MetI-like"/>
    <property type="match status" value="1"/>
</dbReference>
<dbReference type="PANTHER" id="PTHR43357">
    <property type="entry name" value="INNER MEMBRANE ABC TRANSPORTER PERMEASE PROTEIN YDCV"/>
    <property type="match status" value="1"/>
</dbReference>
<dbReference type="Pfam" id="PF00528">
    <property type="entry name" value="BPD_transp_1"/>
    <property type="match status" value="1"/>
</dbReference>
<feature type="transmembrane region" description="Helical" evidence="8">
    <location>
        <begin position="68"/>
        <end position="93"/>
    </location>
</feature>
<evidence type="ECO:0000256" key="3">
    <source>
        <dbReference type="ARBA" id="ARBA00022475"/>
    </source>
</evidence>
<dbReference type="PANTHER" id="PTHR43357:SF4">
    <property type="entry name" value="INNER MEMBRANE ABC TRANSPORTER PERMEASE PROTEIN YDCV"/>
    <property type="match status" value="1"/>
</dbReference>
<dbReference type="EMBL" id="RJKE01000001">
    <property type="protein sequence ID" value="ROO89126.1"/>
    <property type="molecule type" value="Genomic_DNA"/>
</dbReference>
<evidence type="ECO:0000313" key="11">
    <source>
        <dbReference type="Proteomes" id="UP000272400"/>
    </source>
</evidence>
<dbReference type="SUPFAM" id="SSF161098">
    <property type="entry name" value="MetI-like"/>
    <property type="match status" value="1"/>
</dbReference>
<proteinExistence type="inferred from homology"/>
<feature type="domain" description="ABC transmembrane type-1" evidence="9">
    <location>
        <begin position="68"/>
        <end position="257"/>
    </location>
</feature>
<comment type="subcellular location">
    <subcellularLocation>
        <location evidence="1">Cell inner membrane</location>
        <topology evidence="1">Multi-pass membrane protein</topology>
    </subcellularLocation>
    <subcellularLocation>
        <location evidence="8">Cell membrane</location>
        <topology evidence="8">Multi-pass membrane protein</topology>
    </subcellularLocation>
</comment>
<keyword evidence="4" id="KW-0997">Cell inner membrane</keyword>
<evidence type="ECO:0000256" key="4">
    <source>
        <dbReference type="ARBA" id="ARBA00022519"/>
    </source>
</evidence>
<comment type="similarity">
    <text evidence="8">Belongs to the binding-protein-dependent transport system permease family.</text>
</comment>
<organism evidence="10 11">
    <name type="scientific">Actinocorallia herbida</name>
    <dbReference type="NCBI Taxonomy" id="58109"/>
    <lineage>
        <taxon>Bacteria</taxon>
        <taxon>Bacillati</taxon>
        <taxon>Actinomycetota</taxon>
        <taxon>Actinomycetes</taxon>
        <taxon>Streptosporangiales</taxon>
        <taxon>Thermomonosporaceae</taxon>
        <taxon>Actinocorallia</taxon>
    </lineage>
</organism>
<dbReference type="GO" id="GO:0005886">
    <property type="term" value="C:plasma membrane"/>
    <property type="evidence" value="ECO:0007669"/>
    <property type="project" value="UniProtKB-SubCell"/>
</dbReference>
<dbReference type="OrthoDB" id="9810794at2"/>
<dbReference type="Proteomes" id="UP000272400">
    <property type="component" value="Unassembled WGS sequence"/>
</dbReference>
<dbReference type="AlphaFoldDB" id="A0A3N1D6N2"/>
<keyword evidence="11" id="KW-1185">Reference proteome</keyword>
<dbReference type="CDD" id="cd06261">
    <property type="entry name" value="TM_PBP2"/>
    <property type="match status" value="1"/>
</dbReference>
<dbReference type="InterPro" id="IPR000515">
    <property type="entry name" value="MetI-like"/>
</dbReference>
<keyword evidence="5 8" id="KW-0812">Transmembrane</keyword>
<keyword evidence="2 8" id="KW-0813">Transport</keyword>
<evidence type="ECO:0000256" key="8">
    <source>
        <dbReference type="RuleBase" id="RU363032"/>
    </source>
</evidence>
<keyword evidence="6 8" id="KW-1133">Transmembrane helix</keyword>
<evidence type="ECO:0000256" key="5">
    <source>
        <dbReference type="ARBA" id="ARBA00022692"/>
    </source>
</evidence>
<feature type="transmembrane region" description="Helical" evidence="8">
    <location>
        <begin position="135"/>
        <end position="159"/>
    </location>
</feature>
<gene>
    <name evidence="10" type="ORF">EDD29_6813</name>
</gene>
<keyword evidence="3" id="KW-1003">Cell membrane</keyword>
<dbReference type="InterPro" id="IPR035906">
    <property type="entry name" value="MetI-like_sf"/>
</dbReference>
<evidence type="ECO:0000256" key="1">
    <source>
        <dbReference type="ARBA" id="ARBA00004429"/>
    </source>
</evidence>
<feature type="transmembrane region" description="Helical" evidence="8">
    <location>
        <begin position="192"/>
        <end position="215"/>
    </location>
</feature>
<evidence type="ECO:0000313" key="10">
    <source>
        <dbReference type="EMBL" id="ROO89126.1"/>
    </source>
</evidence>
<evidence type="ECO:0000256" key="7">
    <source>
        <dbReference type="ARBA" id="ARBA00023136"/>
    </source>
</evidence>
<feature type="transmembrane region" description="Helical" evidence="8">
    <location>
        <begin position="235"/>
        <end position="260"/>
    </location>
</feature>
<feature type="transmembrane region" description="Helical" evidence="8">
    <location>
        <begin position="105"/>
        <end position="123"/>
    </location>
</feature>
<evidence type="ECO:0000259" key="9">
    <source>
        <dbReference type="PROSITE" id="PS50928"/>
    </source>
</evidence>